<proteinExistence type="predicted"/>
<keyword evidence="3" id="KW-1185">Reference proteome</keyword>
<feature type="region of interest" description="Disordered" evidence="1">
    <location>
        <begin position="1"/>
        <end position="41"/>
    </location>
</feature>
<dbReference type="AlphaFoldDB" id="A0AAN7RJX7"/>
<reference evidence="2 3" key="1">
    <citation type="journal article" date="2023" name="J. Hered.">
        <title>Chromosome-level genome of the wood stork (Mycteria americana) provides insight into avian chromosome evolution.</title>
        <authorList>
            <person name="Flamio R. Jr."/>
            <person name="Ramstad K.M."/>
        </authorList>
    </citation>
    <scope>NUCLEOTIDE SEQUENCE [LARGE SCALE GENOMIC DNA]</scope>
    <source>
        <strain evidence="2">JAX WOST 10</strain>
    </source>
</reference>
<organism evidence="2 3">
    <name type="scientific">Mycteria americana</name>
    <name type="common">Wood stork</name>
    <dbReference type="NCBI Taxonomy" id="33587"/>
    <lineage>
        <taxon>Eukaryota</taxon>
        <taxon>Metazoa</taxon>
        <taxon>Chordata</taxon>
        <taxon>Craniata</taxon>
        <taxon>Vertebrata</taxon>
        <taxon>Euteleostomi</taxon>
        <taxon>Archelosauria</taxon>
        <taxon>Archosauria</taxon>
        <taxon>Dinosauria</taxon>
        <taxon>Saurischia</taxon>
        <taxon>Theropoda</taxon>
        <taxon>Coelurosauria</taxon>
        <taxon>Aves</taxon>
        <taxon>Neognathae</taxon>
        <taxon>Neoaves</taxon>
        <taxon>Aequornithes</taxon>
        <taxon>Ciconiiformes</taxon>
        <taxon>Ciconiidae</taxon>
        <taxon>Mycteria</taxon>
    </lineage>
</organism>
<evidence type="ECO:0000313" key="3">
    <source>
        <dbReference type="Proteomes" id="UP001333110"/>
    </source>
</evidence>
<feature type="compositionally biased region" description="Polar residues" evidence="1">
    <location>
        <begin position="16"/>
        <end position="25"/>
    </location>
</feature>
<sequence length="94" mass="10269">MSVLGTAGVKGDETPWDSSASVANESNHRQHEPNLAYSPRSPMHGMETLTSFICANQYGDYRTFGTIHSSQLWVQSTVTAIIREGNEGTLPTEI</sequence>
<dbReference type="Proteomes" id="UP001333110">
    <property type="component" value="Unassembled WGS sequence"/>
</dbReference>
<gene>
    <name evidence="2" type="ORF">QYF61_005268</name>
</gene>
<evidence type="ECO:0000313" key="2">
    <source>
        <dbReference type="EMBL" id="KAK4805835.1"/>
    </source>
</evidence>
<comment type="caution">
    <text evidence="2">The sequence shown here is derived from an EMBL/GenBank/DDBJ whole genome shotgun (WGS) entry which is preliminary data.</text>
</comment>
<dbReference type="EMBL" id="JAUNZN010000052">
    <property type="protein sequence ID" value="KAK4805835.1"/>
    <property type="molecule type" value="Genomic_DNA"/>
</dbReference>
<protein>
    <submittedName>
        <fullName evidence="2">Uncharacterized protein</fullName>
    </submittedName>
</protein>
<name>A0AAN7RJX7_MYCAM</name>
<evidence type="ECO:0000256" key="1">
    <source>
        <dbReference type="SAM" id="MobiDB-lite"/>
    </source>
</evidence>
<accession>A0AAN7RJX7</accession>